<dbReference type="Gene3D" id="3.40.140.10">
    <property type="entry name" value="Cytidine Deaminase, domain 2"/>
    <property type="match status" value="2"/>
</dbReference>
<sequence length="394" mass="47950">MRGMEPWRLGGHRPRSPMDRIDPETFFFHFPSLLYASGRNLCYLCFQVERKRYPWHHYEYWDSGVFQNKVYPQARCHAESCFLSWFRDLNLSPYKHKYHVTWYLSWSPCPTCAEEILRFLQEYRNVTLSIFTARLYYFWHLDFQDGLQRLCRAGVQVDIMCFEDYKYCWKNFVDHQGMPFQRRNLLKHYHHLATELDKILGTTMNPLQEETFYQQFSNQRVPKPPYQRRTYLCYQLKPHEGSVIAKVCLQNQEKRHAEICFIDDIKSRQLDPSQRFEITCYVTWSPCPTCAKKLVTFVKDHPHISLRLFASRLYFHWRQKHKQGLRRLQESGIPLAVMSYLEFKDCWEMFVDHKGRPFQPWYKLKQYSESIGRRLQRILQPLNNLENDFRNLRL</sequence>
<evidence type="ECO:0000256" key="4">
    <source>
        <dbReference type="ARBA" id="ARBA00022490"/>
    </source>
</evidence>
<reference evidence="12" key="2">
    <citation type="submission" date="2025-08" db="UniProtKB">
        <authorList>
            <consortium name="RefSeq"/>
        </authorList>
    </citation>
    <scope>IDENTIFICATION</scope>
    <source>
        <tissue evidence="12">Cell line</tissue>
    </source>
</reference>
<dbReference type="InterPro" id="IPR016192">
    <property type="entry name" value="APOBEC/CMP_deaminase_Zn-bd"/>
</dbReference>
<feature type="domain" description="CMP/dCMP-type deaminase" evidence="10">
    <location>
        <begin position="206"/>
        <end position="328"/>
    </location>
</feature>
<evidence type="ECO:0000256" key="9">
    <source>
        <dbReference type="ARBA" id="ARBA00049114"/>
    </source>
</evidence>
<evidence type="ECO:0000259" key="10">
    <source>
        <dbReference type="PROSITE" id="PS51747"/>
    </source>
</evidence>
<dbReference type="InterPro" id="IPR002125">
    <property type="entry name" value="CMP_dCMP_dom"/>
</dbReference>
<accession>A0A3Q7U5L8</accession>
<name>A0A3Q7U5L8_VULVU</name>
<keyword evidence="7" id="KW-0862">Zinc</keyword>
<keyword evidence="11" id="KW-1185">Reference proteome</keyword>
<evidence type="ECO:0000256" key="8">
    <source>
        <dbReference type="ARBA" id="ARBA00029489"/>
    </source>
</evidence>
<proteinExistence type="inferred from homology"/>
<evidence type="ECO:0000256" key="7">
    <source>
        <dbReference type="ARBA" id="ARBA00022833"/>
    </source>
</evidence>
<dbReference type="Pfam" id="PF18772">
    <property type="entry name" value="APOBEC2"/>
    <property type="match status" value="2"/>
</dbReference>
<dbReference type="PANTHER" id="PTHR13857">
    <property type="entry name" value="MRNA EDITING ENZYME"/>
    <property type="match status" value="1"/>
</dbReference>
<dbReference type="STRING" id="9627.ENSVVUP00000019758"/>
<evidence type="ECO:0000256" key="6">
    <source>
        <dbReference type="ARBA" id="ARBA00022801"/>
    </source>
</evidence>
<keyword evidence="4" id="KW-0963">Cytoplasm</keyword>
<dbReference type="PROSITE" id="PS51747">
    <property type="entry name" value="CYT_DCMP_DEAMINASES_2"/>
    <property type="match status" value="2"/>
</dbReference>
<reference key="1">
    <citation type="submission" date="2019-01" db="UniProtKB">
        <authorList>
            <consortium name="RefSeq"/>
        </authorList>
    </citation>
    <scope>IDENTIFICATION</scope>
</reference>
<dbReference type="AlphaFoldDB" id="A0A3Q7U5L8"/>
<organism evidence="11 12">
    <name type="scientific">Vulpes vulpes</name>
    <name type="common">Red fox</name>
    <dbReference type="NCBI Taxonomy" id="9627"/>
    <lineage>
        <taxon>Eukaryota</taxon>
        <taxon>Metazoa</taxon>
        <taxon>Chordata</taxon>
        <taxon>Craniata</taxon>
        <taxon>Vertebrata</taxon>
        <taxon>Euteleostomi</taxon>
        <taxon>Mammalia</taxon>
        <taxon>Eutheria</taxon>
        <taxon>Laurasiatheria</taxon>
        <taxon>Carnivora</taxon>
        <taxon>Caniformia</taxon>
        <taxon>Canidae</taxon>
        <taxon>Vulpes</taxon>
    </lineage>
</organism>
<dbReference type="KEGG" id="vvp:112934047"/>
<dbReference type="PROSITE" id="PS00903">
    <property type="entry name" value="CYT_DCMP_DEAMINASES_1"/>
    <property type="match status" value="2"/>
</dbReference>
<evidence type="ECO:0000313" key="11">
    <source>
        <dbReference type="Proteomes" id="UP001652641"/>
    </source>
</evidence>
<dbReference type="CDD" id="cd01283">
    <property type="entry name" value="cytidine_deaminase"/>
    <property type="match status" value="2"/>
</dbReference>
<dbReference type="GO" id="GO:0000932">
    <property type="term" value="C:P-body"/>
    <property type="evidence" value="ECO:0007669"/>
    <property type="project" value="TreeGrafter"/>
</dbReference>
<feature type="domain" description="CMP/dCMP-type deaminase" evidence="10">
    <location>
        <begin position="38"/>
        <end position="150"/>
    </location>
</feature>
<evidence type="ECO:0000256" key="3">
    <source>
        <dbReference type="ARBA" id="ARBA00006576"/>
    </source>
</evidence>
<dbReference type="InterPro" id="IPR050610">
    <property type="entry name" value="APOBEC_Cyt_Deaminase"/>
</dbReference>
<dbReference type="PANTHER" id="PTHR13857:SF43">
    <property type="entry name" value="DNA DC-DU-EDITING ENZYME APOBEC-3H"/>
    <property type="match status" value="1"/>
</dbReference>
<comment type="cofactor">
    <cofactor evidence="1">
        <name>Zn(2+)</name>
        <dbReference type="ChEBI" id="CHEBI:29105"/>
    </cofactor>
</comment>
<gene>
    <name evidence="12" type="primary">LOC112934047</name>
</gene>
<dbReference type="GO" id="GO:0008270">
    <property type="term" value="F:zinc ion binding"/>
    <property type="evidence" value="ECO:0007669"/>
    <property type="project" value="InterPro"/>
</dbReference>
<dbReference type="GO" id="GO:0004126">
    <property type="term" value="F:cytidine deaminase activity"/>
    <property type="evidence" value="ECO:0007669"/>
    <property type="project" value="UniProtKB-ARBA"/>
</dbReference>
<comment type="subcellular location">
    <subcellularLocation>
        <location evidence="2">Cytoplasm</location>
    </subcellularLocation>
</comment>
<dbReference type="RefSeq" id="XP_025873191.1">
    <property type="nucleotide sequence ID" value="XM_026017406.2"/>
</dbReference>
<dbReference type="GO" id="GO:0005634">
    <property type="term" value="C:nucleus"/>
    <property type="evidence" value="ECO:0007669"/>
    <property type="project" value="TreeGrafter"/>
</dbReference>
<evidence type="ECO:0000256" key="2">
    <source>
        <dbReference type="ARBA" id="ARBA00004496"/>
    </source>
</evidence>
<dbReference type="GeneID" id="112934047"/>
<protein>
    <recommendedName>
        <fullName evidence="8">single-stranded DNA cytosine deaminase</fullName>
        <ecNumber evidence="8">3.5.4.38</ecNumber>
    </recommendedName>
</protein>
<dbReference type="GO" id="GO:0045869">
    <property type="term" value="P:negative regulation of single stranded viral RNA replication via double stranded DNA intermediate"/>
    <property type="evidence" value="ECO:0007669"/>
    <property type="project" value="TreeGrafter"/>
</dbReference>
<dbReference type="EC" id="3.5.4.38" evidence="8"/>
<keyword evidence="6" id="KW-0378">Hydrolase</keyword>
<dbReference type="GO" id="GO:0051607">
    <property type="term" value="P:defense response to virus"/>
    <property type="evidence" value="ECO:0007669"/>
    <property type="project" value="UniProtKB-ARBA"/>
</dbReference>
<dbReference type="GO" id="GO:0016554">
    <property type="term" value="P:cytidine to uridine editing"/>
    <property type="evidence" value="ECO:0007669"/>
    <property type="project" value="TreeGrafter"/>
</dbReference>
<dbReference type="SUPFAM" id="SSF53927">
    <property type="entry name" value="Cytidine deaminase-like"/>
    <property type="match status" value="2"/>
</dbReference>
<evidence type="ECO:0000313" key="12">
    <source>
        <dbReference type="RefSeq" id="XP_025873191.1"/>
    </source>
</evidence>
<dbReference type="FunFam" id="3.40.140.10:FF:000047">
    <property type="entry name" value="Apolipoprotein B editing enzyme catalytic polypeptide-like 3H"/>
    <property type="match status" value="1"/>
</dbReference>
<evidence type="ECO:0000256" key="1">
    <source>
        <dbReference type="ARBA" id="ARBA00001947"/>
    </source>
</evidence>
<comment type="catalytic activity">
    <reaction evidence="9">
        <text>a 2'-deoxycytidine in single-stranded DNA + H2O + H(+) = a 2'-deoxyuridine in single-stranded DNA + NH4(+)</text>
        <dbReference type="Rhea" id="RHEA:50948"/>
        <dbReference type="Rhea" id="RHEA-COMP:12846"/>
        <dbReference type="Rhea" id="RHEA-COMP:12847"/>
        <dbReference type="ChEBI" id="CHEBI:15377"/>
        <dbReference type="ChEBI" id="CHEBI:15378"/>
        <dbReference type="ChEBI" id="CHEBI:28938"/>
        <dbReference type="ChEBI" id="CHEBI:85452"/>
        <dbReference type="ChEBI" id="CHEBI:133902"/>
        <dbReference type="EC" id="3.5.4.38"/>
    </reaction>
</comment>
<comment type="similarity">
    <text evidence="3">Belongs to the cytidine and deoxycytidylate deaminase family.</text>
</comment>
<dbReference type="GO" id="GO:0003723">
    <property type="term" value="F:RNA binding"/>
    <property type="evidence" value="ECO:0007669"/>
    <property type="project" value="TreeGrafter"/>
</dbReference>
<dbReference type="Proteomes" id="UP001652641">
    <property type="component" value="Unplaced"/>
</dbReference>
<dbReference type="InterPro" id="IPR016193">
    <property type="entry name" value="Cytidine_deaminase-like"/>
</dbReference>
<evidence type="ECO:0000256" key="5">
    <source>
        <dbReference type="ARBA" id="ARBA00022723"/>
    </source>
</evidence>
<dbReference type="GO" id="GO:0070383">
    <property type="term" value="P:DNA cytosine deamination"/>
    <property type="evidence" value="ECO:0007669"/>
    <property type="project" value="TreeGrafter"/>
</dbReference>
<keyword evidence="5" id="KW-0479">Metal-binding</keyword>